<dbReference type="PANTHER" id="PTHR10566:SF113">
    <property type="entry name" value="PROTEIN ACTIVITY OF BC1 COMPLEX KINASE 7, CHLOROPLASTIC"/>
    <property type="match status" value="1"/>
</dbReference>
<sequence>MRAASYDLLMPPLLRRSLLLFHALRFGARLIWLAAPREHKLHWMITLVKRVHATEGGRDSLHSLLPTLGPLASTFMQSLAERPELATGTLHDAFDAIGRMEAPLPPHEVEPALAGALGRPLTGLFTRVDLLPARSGFAEQTHLARLAEPVNGHRDIAIKFVRAAQVEQIGDELALLRWVARWLEKFSRDARRLQVRALAQSFTEDVLRRFDLRAEAANLSQTGHHFDGDKRLVVPDVIWDLCTAQTLAVQHLDTVSATNLPGLLQHRIKLAPLATHIVEVVTEQAFEHGFFHATFDAEHVRVSVEPETLGRIVLAQFAVMSSLSSHEREFFVHGATAMFEQDYGRLADLHREAGHVESTTRTEVLEAELRRRSEAHFAAEPEDRTAGALFHHLLHAVLPFEGGTVSPRLATAQRSFQQAEALARALHPGVDTWNVARTVLAGIAQRDIDHRGWIKRIAQEVPHLAHMLPRLPQLAVRYLQRQHDAAGSRQHTQLLREIGIEYRRTRFLLWACAVCGGLLGAGAVLLTR</sequence>
<reference evidence="4 5" key="1">
    <citation type="submission" date="2016-11" db="EMBL/GenBank/DDBJ databases">
        <authorList>
            <person name="Jaros S."/>
            <person name="Januszkiewicz K."/>
            <person name="Wedrychowicz H."/>
        </authorList>
    </citation>
    <scope>NUCLEOTIDE SEQUENCE [LARGE SCALE GENOMIC DNA]</scope>
    <source>
        <strain evidence="4 5">GAS86</strain>
    </source>
</reference>
<dbReference type="InterPro" id="IPR004147">
    <property type="entry name" value="ABC1_dom"/>
</dbReference>
<keyword evidence="4" id="KW-0830">Ubiquinone</keyword>
<feature type="domain" description="ABC1 atypical kinase-like" evidence="3">
    <location>
        <begin position="103"/>
        <end position="348"/>
    </location>
</feature>
<protein>
    <submittedName>
        <fullName evidence="4">Ubiquinone biosynthesis protein</fullName>
    </submittedName>
</protein>
<comment type="similarity">
    <text evidence="1">Belongs to the protein kinase superfamily. ADCK protein kinase family.</text>
</comment>
<proteinExistence type="inferred from homology"/>
<keyword evidence="2" id="KW-0812">Transmembrane</keyword>
<evidence type="ECO:0000313" key="5">
    <source>
        <dbReference type="Proteomes" id="UP000184693"/>
    </source>
</evidence>
<keyword evidence="2" id="KW-1133">Transmembrane helix</keyword>
<gene>
    <name evidence="4" type="ORF">SAMN05444168_6357</name>
</gene>
<evidence type="ECO:0000256" key="1">
    <source>
        <dbReference type="ARBA" id="ARBA00009670"/>
    </source>
</evidence>
<dbReference type="AlphaFoldDB" id="A0A1N6K869"/>
<dbReference type="InterPro" id="IPR050154">
    <property type="entry name" value="UbiB_kinase"/>
</dbReference>
<evidence type="ECO:0000313" key="4">
    <source>
        <dbReference type="EMBL" id="SIO52752.1"/>
    </source>
</evidence>
<evidence type="ECO:0000259" key="3">
    <source>
        <dbReference type="Pfam" id="PF03109"/>
    </source>
</evidence>
<dbReference type="PANTHER" id="PTHR10566">
    <property type="entry name" value="CHAPERONE-ACTIVITY OF BC1 COMPLEX CABC1 -RELATED"/>
    <property type="match status" value="1"/>
</dbReference>
<feature type="transmembrane region" description="Helical" evidence="2">
    <location>
        <begin position="507"/>
        <end position="526"/>
    </location>
</feature>
<accession>A0A1N6K869</accession>
<dbReference type="Proteomes" id="UP000184693">
    <property type="component" value="Unassembled WGS sequence"/>
</dbReference>
<name>A0A1N6K869_9BURK</name>
<keyword evidence="2" id="KW-0472">Membrane</keyword>
<dbReference type="EMBL" id="FSRM01000002">
    <property type="protein sequence ID" value="SIO52752.1"/>
    <property type="molecule type" value="Genomic_DNA"/>
</dbReference>
<evidence type="ECO:0000256" key="2">
    <source>
        <dbReference type="SAM" id="Phobius"/>
    </source>
</evidence>
<dbReference type="Pfam" id="PF03109">
    <property type="entry name" value="ABC1"/>
    <property type="match status" value="1"/>
</dbReference>
<organism evidence="4 5">
    <name type="scientific">Paraburkholderia phenazinium</name>
    <dbReference type="NCBI Taxonomy" id="60549"/>
    <lineage>
        <taxon>Bacteria</taxon>
        <taxon>Pseudomonadati</taxon>
        <taxon>Pseudomonadota</taxon>
        <taxon>Betaproteobacteria</taxon>
        <taxon>Burkholderiales</taxon>
        <taxon>Burkholderiaceae</taxon>
        <taxon>Paraburkholderia</taxon>
    </lineage>
</organism>